<dbReference type="EMBL" id="CP027667">
    <property type="protein sequence ID" value="AVO50807.1"/>
    <property type="molecule type" value="Genomic_DNA"/>
</dbReference>
<protein>
    <submittedName>
        <fullName evidence="1">Uncharacterized protein</fullName>
    </submittedName>
</protein>
<name>A0A2R3QGI5_9BURK</name>
<accession>A0A2R3QGI5</accession>
<dbReference type="KEGG" id="mela:C6568_17430"/>
<sequence length="136" mass="14582">MEGVAAAAHEKADALATGANAREGKKTGAAPAVRDALALQDARDEAADVRAAILDRHRREWDTVGVLVEEAHARRGADPADAFNRMKLAKITAETITLRQVGERRAWGMETIIDTSRLSEMSDAQLEALAAGKVPR</sequence>
<evidence type="ECO:0000313" key="2">
    <source>
        <dbReference type="Proteomes" id="UP000237925"/>
    </source>
</evidence>
<reference evidence="1 2" key="1">
    <citation type="submission" date="2018-03" db="EMBL/GenBank/DDBJ databases">
        <title>Genome sequencing of Melaminivora sp.</title>
        <authorList>
            <person name="Kim S.-J."/>
            <person name="Heo J."/>
            <person name="Ahn J.-H."/>
            <person name="Kwon S.-W."/>
        </authorList>
    </citation>
    <scope>NUCLEOTIDE SEQUENCE [LARGE SCALE GENOMIC DNA]</scope>
    <source>
        <strain evidence="1 2">SC2-9</strain>
    </source>
</reference>
<proteinExistence type="predicted"/>
<keyword evidence="2" id="KW-1185">Reference proteome</keyword>
<organism evidence="1 2">
    <name type="scientific">Melaminivora suipulveris</name>
    <dbReference type="NCBI Taxonomy" id="2109913"/>
    <lineage>
        <taxon>Bacteria</taxon>
        <taxon>Pseudomonadati</taxon>
        <taxon>Pseudomonadota</taxon>
        <taxon>Betaproteobacteria</taxon>
        <taxon>Burkholderiales</taxon>
        <taxon>Comamonadaceae</taxon>
        <taxon>Melaminivora</taxon>
    </lineage>
</organism>
<dbReference type="AlphaFoldDB" id="A0A2R3QGI5"/>
<dbReference type="Proteomes" id="UP000237925">
    <property type="component" value="Chromosome"/>
</dbReference>
<evidence type="ECO:0000313" key="1">
    <source>
        <dbReference type="EMBL" id="AVO50807.1"/>
    </source>
</evidence>
<gene>
    <name evidence="1" type="ORF">C6568_17430</name>
</gene>